<dbReference type="PANTHER" id="PTHR11040">
    <property type="entry name" value="ZINC/IRON TRANSPORTER"/>
    <property type="match status" value="1"/>
</dbReference>
<feature type="transmembrane region" description="Helical" evidence="6">
    <location>
        <begin position="68"/>
        <end position="89"/>
    </location>
</feature>
<feature type="compositionally biased region" description="Low complexity" evidence="5">
    <location>
        <begin position="150"/>
        <end position="159"/>
    </location>
</feature>
<comment type="subcellular location">
    <subcellularLocation>
        <location evidence="1">Membrane</location>
        <topology evidence="1">Multi-pass membrane protein</topology>
    </subcellularLocation>
</comment>
<feature type="region of interest" description="Disordered" evidence="5">
    <location>
        <begin position="149"/>
        <end position="191"/>
    </location>
</feature>
<feature type="transmembrane region" description="Helical" evidence="6">
    <location>
        <begin position="462"/>
        <end position="481"/>
    </location>
</feature>
<dbReference type="PANTHER" id="PTHR11040:SF210">
    <property type="entry name" value="ZINC-REGULATED TRANSPORTER 3"/>
    <property type="match status" value="1"/>
</dbReference>
<proteinExistence type="predicted"/>
<evidence type="ECO:0000313" key="9">
    <source>
        <dbReference type="Proteomes" id="UP000182444"/>
    </source>
</evidence>
<evidence type="ECO:0000256" key="2">
    <source>
        <dbReference type="ARBA" id="ARBA00022692"/>
    </source>
</evidence>
<dbReference type="VEuPathDB" id="FungiDB:YALI1_A01267g"/>
<dbReference type="GO" id="GO:0005385">
    <property type="term" value="F:zinc ion transmembrane transporter activity"/>
    <property type="evidence" value="ECO:0007669"/>
    <property type="project" value="TreeGrafter"/>
</dbReference>
<evidence type="ECO:0000256" key="4">
    <source>
        <dbReference type="ARBA" id="ARBA00023136"/>
    </source>
</evidence>
<dbReference type="Pfam" id="PF02535">
    <property type="entry name" value="Zip"/>
    <property type="match status" value="2"/>
</dbReference>
<keyword evidence="3 6" id="KW-1133">Transmembrane helix</keyword>
<name>A0A1D8N3A5_YARLL</name>
<evidence type="ECO:0000256" key="5">
    <source>
        <dbReference type="SAM" id="MobiDB-lite"/>
    </source>
</evidence>
<keyword evidence="4 6" id="KW-0472">Membrane</keyword>
<evidence type="ECO:0000313" key="7">
    <source>
        <dbReference type="EMBL" id="AOW00117.1"/>
    </source>
</evidence>
<evidence type="ECO:0000256" key="3">
    <source>
        <dbReference type="ARBA" id="ARBA00022989"/>
    </source>
</evidence>
<feature type="region of interest" description="Disordered" evidence="5">
    <location>
        <begin position="290"/>
        <end position="310"/>
    </location>
</feature>
<keyword evidence="2 6" id="KW-0812">Transmembrane</keyword>
<feature type="compositionally biased region" description="Basic and acidic residues" evidence="5">
    <location>
        <begin position="295"/>
        <end position="310"/>
    </location>
</feature>
<dbReference type="eggNOG" id="KOG2474">
    <property type="taxonomic scope" value="Eukaryota"/>
</dbReference>
<reference evidence="8 10" key="2">
    <citation type="submission" date="2018-07" db="EMBL/GenBank/DDBJ databases">
        <title>Draft Genome Assemblies for Five Robust Yarrowia lipolytica Strains Exhibiting High Lipid Production and Pentose Sugar Utilization and Sugar Alcohol Secretion from Undetoxified Lignocellulosic Biomass Hydrolysates.</title>
        <authorList>
            <consortium name="DOE Joint Genome Institute"/>
            <person name="Walker C."/>
            <person name="Ryu S."/>
            <person name="Na H."/>
            <person name="Zane M."/>
            <person name="LaButti K."/>
            <person name="Lipzen A."/>
            <person name="Haridas S."/>
            <person name="Barry K."/>
            <person name="Grigoriev I.V."/>
            <person name="Quarterman J."/>
            <person name="Slininger P."/>
            <person name="Dien B."/>
            <person name="Trinh C.T."/>
        </authorList>
    </citation>
    <scope>NUCLEOTIDE SEQUENCE [LARGE SCALE GENOMIC DNA]</scope>
    <source>
        <strain evidence="8 10">YB392</strain>
    </source>
</reference>
<gene>
    <name evidence="8" type="ORF">B0I71DRAFT_135891</name>
    <name evidence="7" type="ORF">YALI1_A01267g</name>
</gene>
<dbReference type="OMA" id="HVVDCAH"/>
<accession>A0A1D8N3A5</accession>
<dbReference type="InterPro" id="IPR003689">
    <property type="entry name" value="ZIP"/>
</dbReference>
<feature type="compositionally biased region" description="Basic residues" evidence="5">
    <location>
        <begin position="171"/>
        <end position="187"/>
    </location>
</feature>
<feature type="transmembrane region" description="Helical" evidence="6">
    <location>
        <begin position="394"/>
        <end position="417"/>
    </location>
</feature>
<dbReference type="AlphaFoldDB" id="A0A1D8N3A5"/>
<feature type="transmembrane region" description="Helical" evidence="6">
    <location>
        <begin position="429"/>
        <end position="450"/>
    </location>
</feature>
<dbReference type="RefSeq" id="XP_499637.1">
    <property type="nucleotide sequence ID" value="XM_499637.1"/>
</dbReference>
<reference evidence="7 9" key="1">
    <citation type="journal article" date="2016" name="PLoS ONE">
        <title>Sequence Assembly of Yarrowia lipolytica Strain W29/CLIB89 Shows Transposable Element Diversity.</title>
        <authorList>
            <person name="Magnan C."/>
            <person name="Yu J."/>
            <person name="Chang I."/>
            <person name="Jahn E."/>
            <person name="Kanomata Y."/>
            <person name="Wu J."/>
            <person name="Zeller M."/>
            <person name="Oakes M."/>
            <person name="Baldi P."/>
            <person name="Sandmeyer S."/>
        </authorList>
    </citation>
    <scope>NUCLEOTIDE SEQUENCE [LARGE SCALE GENOMIC DNA]</scope>
    <source>
        <strain evidence="7">CLIB89</strain>
        <strain evidence="9">CLIB89(W29)</strain>
    </source>
</reference>
<dbReference type="Proteomes" id="UP000182444">
    <property type="component" value="Chromosome 1A"/>
</dbReference>
<dbReference type="EMBL" id="KZ859082">
    <property type="protein sequence ID" value="RDW23482.1"/>
    <property type="molecule type" value="Genomic_DNA"/>
</dbReference>
<evidence type="ECO:0000313" key="8">
    <source>
        <dbReference type="EMBL" id="RDW23482.1"/>
    </source>
</evidence>
<evidence type="ECO:0000256" key="6">
    <source>
        <dbReference type="SAM" id="Phobius"/>
    </source>
</evidence>
<dbReference type="GO" id="GO:0016020">
    <property type="term" value="C:membrane"/>
    <property type="evidence" value="ECO:0007669"/>
    <property type="project" value="UniProtKB-SubCell"/>
</dbReference>
<sequence length="482" mass="53156">MISLLPDLDHLTGDEQAWFLTFASSVACILGCLILYVDSVIYGFRRLKGWITGEPAGETEDLWNSKGFLIISLSLSGGILIFTALYRLFPQALVYLEHSELLTPQQSNFLVLVMFTSGVIVCAGINYLVHAATSKSIVHCVHGDERKDSAVTATSSSSHTHTELPPPRAHTQTRTHSHVHGGHHHVHHQDSPLTHATHTHVIPAGEMSESTPLLHVAPRKRSILDLAHETIKGAAPVGECRGYTCGDCCAPEDQVICDPDPFEEPFAYPGEEFRFQDDHAHVHHDREDIDDIDPLDDHHHDHDHHDHDHDTDLEHQVHHHHVSTRRSHLYSIALQTGLAITLHKLPEGFITFATSHADKELGLNVFLSLVVHNFTEGFTIAFPFYASLRKKWQAVLLASILGGCSQPLGAVVAWLMFRHQNLHTDATDILYGSIMGMTCGFLCIIGLQMYGTAIGFGGTQKVCLTSAFAGMFIVGSCYALTA</sequence>
<evidence type="ECO:0000313" key="10">
    <source>
        <dbReference type="Proteomes" id="UP000256601"/>
    </source>
</evidence>
<dbReference type="Proteomes" id="UP000256601">
    <property type="component" value="Unassembled WGS sequence"/>
</dbReference>
<feature type="transmembrane region" description="Helical" evidence="6">
    <location>
        <begin position="109"/>
        <end position="129"/>
    </location>
</feature>
<dbReference type="EMBL" id="CP017553">
    <property type="protein sequence ID" value="AOW00117.1"/>
    <property type="molecule type" value="Genomic_DNA"/>
</dbReference>
<dbReference type="VEuPathDB" id="FungiDB:YALI0_A00979g"/>
<dbReference type="GeneID" id="2905808"/>
<organism evidence="7 9">
    <name type="scientific">Yarrowia lipolytica</name>
    <name type="common">Candida lipolytica</name>
    <dbReference type="NCBI Taxonomy" id="4952"/>
    <lineage>
        <taxon>Eukaryota</taxon>
        <taxon>Fungi</taxon>
        <taxon>Dikarya</taxon>
        <taxon>Ascomycota</taxon>
        <taxon>Saccharomycotina</taxon>
        <taxon>Dipodascomycetes</taxon>
        <taxon>Dipodascales</taxon>
        <taxon>Dipodascales incertae sedis</taxon>
        <taxon>Yarrowia</taxon>
    </lineage>
</organism>
<dbReference type="OrthoDB" id="262547at2759"/>
<feature type="transmembrane region" description="Helical" evidence="6">
    <location>
        <begin position="17"/>
        <end position="37"/>
    </location>
</feature>
<evidence type="ECO:0000256" key="1">
    <source>
        <dbReference type="ARBA" id="ARBA00004141"/>
    </source>
</evidence>
<protein>
    <submittedName>
        <fullName evidence="8">Zinc/iron permease</fullName>
    </submittedName>
</protein>
<dbReference type="KEGG" id="yli:2905808"/>